<dbReference type="OrthoDB" id="5545479at2759"/>
<gene>
    <name evidence="2" type="ORF">C2E21_4778</name>
</gene>
<name>A0A2P6TRK5_CHLSO</name>
<organism evidence="2 3">
    <name type="scientific">Chlorella sorokiniana</name>
    <name type="common">Freshwater green alga</name>
    <dbReference type="NCBI Taxonomy" id="3076"/>
    <lineage>
        <taxon>Eukaryota</taxon>
        <taxon>Viridiplantae</taxon>
        <taxon>Chlorophyta</taxon>
        <taxon>core chlorophytes</taxon>
        <taxon>Trebouxiophyceae</taxon>
        <taxon>Chlorellales</taxon>
        <taxon>Chlorellaceae</taxon>
        <taxon>Chlorella clade</taxon>
        <taxon>Chlorella</taxon>
    </lineage>
</organism>
<accession>A0A2P6TRK5</accession>
<proteinExistence type="predicted"/>
<sequence>MLLFILIHGVRTVHWVDEEGERQDCPCCGARASVFPAKRYVCYHLYFVPLVPLHILKFVKCRACRARFLSKPDDERHAHMKKLRMVPTTAAFSGNSWYTWNKQEAAAKRRERAAAEAAAGKRSAAQQAQPQPQPQRWLYLAALPQRMPQRPKTA</sequence>
<dbReference type="AlphaFoldDB" id="A0A2P6TRK5"/>
<dbReference type="Proteomes" id="UP000239899">
    <property type="component" value="Unassembled WGS sequence"/>
</dbReference>
<keyword evidence="3" id="KW-1185">Reference proteome</keyword>
<feature type="compositionally biased region" description="Low complexity" evidence="1">
    <location>
        <begin position="115"/>
        <end position="130"/>
    </location>
</feature>
<evidence type="ECO:0000256" key="1">
    <source>
        <dbReference type="SAM" id="MobiDB-lite"/>
    </source>
</evidence>
<dbReference type="EMBL" id="LHPG02000008">
    <property type="protein sequence ID" value="PRW56697.1"/>
    <property type="molecule type" value="Genomic_DNA"/>
</dbReference>
<evidence type="ECO:0000313" key="3">
    <source>
        <dbReference type="Proteomes" id="UP000239899"/>
    </source>
</evidence>
<protein>
    <submittedName>
        <fullName evidence="2">Zinc-ribbon domain-containing</fullName>
    </submittedName>
</protein>
<evidence type="ECO:0000313" key="2">
    <source>
        <dbReference type="EMBL" id="PRW56697.1"/>
    </source>
</evidence>
<reference evidence="2 3" key="1">
    <citation type="journal article" date="2018" name="Plant J.">
        <title>Genome sequences of Chlorella sorokiniana UTEX 1602 and Micractinium conductrix SAG 241.80: implications to maltose excretion by a green alga.</title>
        <authorList>
            <person name="Arriola M.B."/>
            <person name="Velmurugan N."/>
            <person name="Zhang Y."/>
            <person name="Plunkett M.H."/>
            <person name="Hondzo H."/>
            <person name="Barney B.M."/>
        </authorList>
    </citation>
    <scope>NUCLEOTIDE SEQUENCE [LARGE SCALE GENOMIC DNA]</scope>
    <source>
        <strain evidence="3">UTEX 1602</strain>
    </source>
</reference>
<comment type="caution">
    <text evidence="2">The sequence shown here is derived from an EMBL/GenBank/DDBJ whole genome shotgun (WGS) entry which is preliminary data.</text>
</comment>
<feature type="region of interest" description="Disordered" evidence="1">
    <location>
        <begin position="109"/>
        <end position="134"/>
    </location>
</feature>